<dbReference type="PANTHER" id="PTHR12486">
    <property type="entry name" value="APRATAXIN-RELATED"/>
    <property type="match status" value="1"/>
</dbReference>
<dbReference type="InParanoid" id="A0A1Y1ZDD5"/>
<evidence type="ECO:0000256" key="7">
    <source>
        <dbReference type="SAM" id="MobiDB-lite"/>
    </source>
</evidence>
<keyword evidence="3" id="KW-0862">Zinc</keyword>
<keyword evidence="2" id="KW-0479">Metal-binding</keyword>
<feature type="region of interest" description="Disordered" evidence="7">
    <location>
        <begin position="9"/>
        <end position="31"/>
    </location>
</feature>
<dbReference type="GO" id="GO:0046872">
    <property type="term" value="F:metal ion binding"/>
    <property type="evidence" value="ECO:0007669"/>
    <property type="project" value="UniProtKB-KW"/>
</dbReference>
<dbReference type="EMBL" id="MCFE01000002">
    <property type="protein sequence ID" value="ORY08300.1"/>
    <property type="molecule type" value="Genomic_DNA"/>
</dbReference>
<dbReference type="Pfam" id="PF11969">
    <property type="entry name" value="DcpS_C"/>
    <property type="match status" value="1"/>
</dbReference>
<evidence type="ECO:0000313" key="9">
    <source>
        <dbReference type="EMBL" id="ORY08300.1"/>
    </source>
</evidence>
<dbReference type="SUPFAM" id="SSF54197">
    <property type="entry name" value="HIT-like"/>
    <property type="match status" value="1"/>
</dbReference>
<dbReference type="GO" id="GO:0033699">
    <property type="term" value="F:DNA 5'-adenosine monophosphate hydrolase activity"/>
    <property type="evidence" value="ECO:0007669"/>
    <property type="project" value="TreeGrafter"/>
</dbReference>
<keyword evidence="4" id="KW-0238">DNA-binding</keyword>
<evidence type="ECO:0000256" key="2">
    <source>
        <dbReference type="ARBA" id="ARBA00022723"/>
    </source>
</evidence>
<gene>
    <name evidence="9" type="ORF">K493DRAFT_29196</name>
</gene>
<dbReference type="GO" id="GO:0005634">
    <property type="term" value="C:nucleus"/>
    <property type="evidence" value="ECO:0007669"/>
    <property type="project" value="UniProtKB-SubCell"/>
</dbReference>
<evidence type="ECO:0000256" key="1">
    <source>
        <dbReference type="ARBA" id="ARBA00004123"/>
    </source>
</evidence>
<evidence type="ECO:0000259" key="8">
    <source>
        <dbReference type="PROSITE" id="PS51084"/>
    </source>
</evidence>
<dbReference type="GO" id="GO:0000012">
    <property type="term" value="P:single strand break repair"/>
    <property type="evidence" value="ECO:0007669"/>
    <property type="project" value="TreeGrafter"/>
</dbReference>
<dbReference type="GO" id="GO:0030983">
    <property type="term" value="F:mismatched DNA binding"/>
    <property type="evidence" value="ECO:0007669"/>
    <property type="project" value="TreeGrafter"/>
</dbReference>
<dbReference type="Proteomes" id="UP000193498">
    <property type="component" value="Unassembled WGS sequence"/>
</dbReference>
<accession>A0A1Y1ZDD5</accession>
<evidence type="ECO:0000256" key="5">
    <source>
        <dbReference type="ARBA" id="ARBA00023242"/>
    </source>
</evidence>
<dbReference type="PROSITE" id="PS51084">
    <property type="entry name" value="HIT_2"/>
    <property type="match status" value="1"/>
</dbReference>
<dbReference type="InterPro" id="IPR032566">
    <property type="entry name" value="Znf-C2HE"/>
</dbReference>
<evidence type="ECO:0000256" key="4">
    <source>
        <dbReference type="ARBA" id="ARBA00023125"/>
    </source>
</evidence>
<evidence type="ECO:0000313" key="10">
    <source>
        <dbReference type="Proteomes" id="UP000193498"/>
    </source>
</evidence>
<comment type="caution">
    <text evidence="9">The sequence shown here is derived from an EMBL/GenBank/DDBJ whole genome shotgun (WGS) entry which is preliminary data.</text>
</comment>
<dbReference type="Gene3D" id="3.30.428.10">
    <property type="entry name" value="HIT-like"/>
    <property type="match status" value="1"/>
</dbReference>
<comment type="subcellular location">
    <subcellularLocation>
        <location evidence="1">Nucleus</location>
    </subcellularLocation>
</comment>
<dbReference type="AlphaFoldDB" id="A0A1Y1ZDD5"/>
<name>A0A1Y1ZDD5_9FUNG</name>
<proteinExistence type="predicted"/>
<dbReference type="GO" id="GO:0003697">
    <property type="term" value="F:single-stranded DNA binding"/>
    <property type="evidence" value="ECO:0007669"/>
    <property type="project" value="TreeGrafter"/>
</dbReference>
<dbReference type="InterPro" id="IPR036265">
    <property type="entry name" value="HIT-like_sf"/>
</dbReference>
<dbReference type="InterPro" id="IPR011146">
    <property type="entry name" value="HIT-like"/>
</dbReference>
<evidence type="ECO:0000256" key="3">
    <source>
        <dbReference type="ARBA" id="ARBA00022833"/>
    </source>
</evidence>
<dbReference type="GO" id="GO:0003725">
    <property type="term" value="F:double-stranded RNA binding"/>
    <property type="evidence" value="ECO:0007669"/>
    <property type="project" value="TreeGrafter"/>
</dbReference>
<dbReference type="FunFam" id="3.30.428.10:FF:000004">
    <property type="entry name" value="aprataxin isoform X2"/>
    <property type="match status" value="1"/>
</dbReference>
<dbReference type="FunCoup" id="A0A1Y1ZDD5">
    <property type="interactions" value="604"/>
</dbReference>
<organism evidence="9 10">
    <name type="scientific">Basidiobolus meristosporus CBS 931.73</name>
    <dbReference type="NCBI Taxonomy" id="1314790"/>
    <lineage>
        <taxon>Eukaryota</taxon>
        <taxon>Fungi</taxon>
        <taxon>Fungi incertae sedis</taxon>
        <taxon>Zoopagomycota</taxon>
        <taxon>Entomophthoromycotina</taxon>
        <taxon>Basidiobolomycetes</taxon>
        <taxon>Basidiobolales</taxon>
        <taxon>Basidiobolaceae</taxon>
        <taxon>Basidiobolus</taxon>
    </lineage>
</organism>
<dbReference type="STRING" id="1314790.A0A1Y1ZDD5"/>
<feature type="domain" description="HIT" evidence="8">
    <location>
        <begin position="38"/>
        <end position="145"/>
    </location>
</feature>
<comment type="caution">
    <text evidence="6">Lacks conserved residue(s) required for the propagation of feature annotation.</text>
</comment>
<keyword evidence="5" id="KW-0539">Nucleus</keyword>
<dbReference type="Pfam" id="PF16278">
    <property type="entry name" value="zf-C2HE"/>
    <property type="match status" value="1"/>
</dbReference>
<reference evidence="9 10" key="1">
    <citation type="submission" date="2016-07" db="EMBL/GenBank/DDBJ databases">
        <title>Pervasive Adenine N6-methylation of Active Genes in Fungi.</title>
        <authorList>
            <consortium name="DOE Joint Genome Institute"/>
            <person name="Mondo S.J."/>
            <person name="Dannebaum R.O."/>
            <person name="Kuo R.C."/>
            <person name="Labutti K."/>
            <person name="Haridas S."/>
            <person name="Kuo A."/>
            <person name="Salamov A."/>
            <person name="Ahrendt S.R."/>
            <person name="Lipzen A."/>
            <person name="Sullivan W."/>
            <person name="Andreopoulos W.B."/>
            <person name="Clum A."/>
            <person name="Lindquist E."/>
            <person name="Daum C."/>
            <person name="Ramamoorthy G.K."/>
            <person name="Gryganskyi A."/>
            <person name="Culley D."/>
            <person name="Magnuson J.K."/>
            <person name="James T.Y."/>
            <person name="O'Malley M.A."/>
            <person name="Stajich J.E."/>
            <person name="Spatafora J.W."/>
            <person name="Visel A."/>
            <person name="Grigoriev I.V."/>
        </authorList>
    </citation>
    <scope>NUCLEOTIDE SEQUENCE [LARGE SCALE GENOMIC DNA]</scope>
    <source>
        <strain evidence="9 10">CBS 931.73</strain>
    </source>
</reference>
<protein>
    <submittedName>
        <fullName evidence="9">HIT-like protein</fullName>
    </submittedName>
</protein>
<dbReference type="PANTHER" id="PTHR12486:SF4">
    <property type="entry name" value="APRATAXIN"/>
    <property type="match status" value="1"/>
</dbReference>
<sequence>MNAFEILMKNSNRNEIPSKKENPSRKNGSAGWKNVLKPYTEHPEKYSDSVVYSFDDEMVVIYDQYPKAKKHFLILPRNGIESIDALTKEDTAVLLKLRSRGNELIHKLRIEFPEIRNYRLGFHAIPSLQPLHMHVISQDFISPCLKNKTHWNSFTTDFFRDVDVVLEELTCNGEIKYDKSLYESKLKTPLHCHLCDVAPTNMPKLKEHLLEHI</sequence>
<dbReference type="OrthoDB" id="3512845at2759"/>
<keyword evidence="10" id="KW-1185">Reference proteome</keyword>
<evidence type="ECO:0000256" key="6">
    <source>
        <dbReference type="PROSITE-ProRule" id="PRU00464"/>
    </source>
</evidence>
<dbReference type="GO" id="GO:1990165">
    <property type="term" value="F:single-strand break-containing DNA binding"/>
    <property type="evidence" value="ECO:0007669"/>
    <property type="project" value="TreeGrafter"/>
</dbReference>